<evidence type="ECO:0000256" key="10">
    <source>
        <dbReference type="HAMAP-Rule" id="MF_01043"/>
    </source>
</evidence>
<dbReference type="HAMAP" id="MF_01043">
    <property type="entry name" value="PlsY"/>
    <property type="match status" value="1"/>
</dbReference>
<protein>
    <recommendedName>
        <fullName evidence="10">Glycerol-3-phosphate acyltransferase</fullName>
    </recommendedName>
    <alternativeName>
        <fullName evidence="10">Acyl-PO4 G3P acyltransferase</fullName>
    </alternativeName>
    <alternativeName>
        <fullName evidence="10">Acyl-phosphate--glycerol-3-phosphate acyltransferase</fullName>
    </alternativeName>
    <alternativeName>
        <fullName evidence="10">G3P acyltransferase</fullName>
        <shortName evidence="10">GPAT</shortName>
        <ecNumber evidence="10">2.3.1.275</ecNumber>
    </alternativeName>
    <alternativeName>
        <fullName evidence="10">Lysophosphatidic acid synthase</fullName>
        <shortName evidence="10">LPA synthase</shortName>
    </alternativeName>
</protein>
<feature type="transmembrane region" description="Helical" evidence="10">
    <location>
        <begin position="6"/>
        <end position="27"/>
    </location>
</feature>
<evidence type="ECO:0000256" key="7">
    <source>
        <dbReference type="ARBA" id="ARBA00023136"/>
    </source>
</evidence>
<sequence>MELVILCIVSYFIGSLPFGFWIGKVFYGRDIRTEGSGNIGTTNTLRVLGPVAGVAVLLLDLFKGTLAGALPVLVGMHHINPFITGFFAIIGHTFSIWLKFKGGKAVATSAGVLIAYNPFFFAVAVVTLIVMLLLFSMMSLGSIMGFIMVTTAAAIAHDWVLTAIAGALTIFVIYRHRENIKRIFQGKESLMHFGLYYWLTKNK</sequence>
<reference evidence="11 12" key="1">
    <citation type="submission" date="2021-11" db="EMBL/GenBank/DDBJ databases">
        <authorList>
            <person name="Depoorter E."/>
        </authorList>
    </citation>
    <scope>NUCLEOTIDE SEQUENCE [LARGE SCALE GENOMIC DNA]</scope>
    <source>
        <strain evidence="11 12">LMG 24289</strain>
    </source>
</reference>
<evidence type="ECO:0000256" key="6">
    <source>
        <dbReference type="ARBA" id="ARBA00023098"/>
    </source>
</evidence>
<comment type="subcellular location">
    <subcellularLocation>
        <location evidence="10">Cell membrane</location>
        <topology evidence="10">Multi-pass membrane protein</topology>
    </subcellularLocation>
</comment>
<feature type="transmembrane region" description="Helical" evidence="10">
    <location>
        <begin position="143"/>
        <end position="174"/>
    </location>
</feature>
<evidence type="ECO:0000256" key="8">
    <source>
        <dbReference type="ARBA" id="ARBA00023209"/>
    </source>
</evidence>
<evidence type="ECO:0000256" key="1">
    <source>
        <dbReference type="ARBA" id="ARBA00022475"/>
    </source>
</evidence>
<dbReference type="RefSeq" id="WP_230095809.1">
    <property type="nucleotide sequence ID" value="NZ_CAKKNS010000001.1"/>
</dbReference>
<comment type="subunit">
    <text evidence="10">Probably interacts with PlsX.</text>
</comment>
<keyword evidence="4 10" id="KW-0812">Transmembrane</keyword>
<dbReference type="SMART" id="SM01207">
    <property type="entry name" value="G3P_acyltransf"/>
    <property type="match status" value="1"/>
</dbReference>
<proteinExistence type="inferred from homology"/>
<accession>A0ABM8Z4P7</accession>
<comment type="function">
    <text evidence="10">Catalyzes the transfer of an acyl group from acyl-phosphate (acyl-PO(4)) to glycerol-3-phosphate (G3P) to form lysophosphatidic acid (LPA). This enzyme utilizes acyl-phosphate as fatty acyl donor, but not acyl-CoA or acyl-ACP.</text>
</comment>
<evidence type="ECO:0000313" key="12">
    <source>
        <dbReference type="Proteomes" id="UP000789707"/>
    </source>
</evidence>
<comment type="catalytic activity">
    <reaction evidence="10">
        <text>an acyl phosphate + sn-glycerol 3-phosphate = a 1-acyl-sn-glycero-3-phosphate + phosphate</text>
        <dbReference type="Rhea" id="RHEA:34075"/>
        <dbReference type="ChEBI" id="CHEBI:43474"/>
        <dbReference type="ChEBI" id="CHEBI:57597"/>
        <dbReference type="ChEBI" id="CHEBI:57970"/>
        <dbReference type="ChEBI" id="CHEBI:59918"/>
        <dbReference type="EC" id="2.3.1.275"/>
    </reaction>
</comment>
<evidence type="ECO:0000256" key="5">
    <source>
        <dbReference type="ARBA" id="ARBA00022989"/>
    </source>
</evidence>
<dbReference type="PANTHER" id="PTHR30309">
    <property type="entry name" value="INNER MEMBRANE PROTEIN YGIH"/>
    <property type="match status" value="1"/>
</dbReference>
<keyword evidence="2 10" id="KW-0444">Lipid biosynthesis</keyword>
<keyword evidence="9 10" id="KW-1208">Phospholipid metabolism</keyword>
<evidence type="ECO:0000256" key="3">
    <source>
        <dbReference type="ARBA" id="ARBA00022679"/>
    </source>
</evidence>
<dbReference type="PANTHER" id="PTHR30309:SF0">
    <property type="entry name" value="GLYCEROL-3-PHOSPHATE ACYLTRANSFERASE-RELATED"/>
    <property type="match status" value="1"/>
</dbReference>
<feature type="transmembrane region" description="Helical" evidence="10">
    <location>
        <begin position="79"/>
        <end position="98"/>
    </location>
</feature>
<evidence type="ECO:0000256" key="4">
    <source>
        <dbReference type="ARBA" id="ARBA00022692"/>
    </source>
</evidence>
<feature type="transmembrane region" description="Helical" evidence="10">
    <location>
        <begin position="110"/>
        <end position="137"/>
    </location>
</feature>
<evidence type="ECO:0000256" key="9">
    <source>
        <dbReference type="ARBA" id="ARBA00023264"/>
    </source>
</evidence>
<dbReference type="EC" id="2.3.1.275" evidence="10"/>
<dbReference type="InterPro" id="IPR003811">
    <property type="entry name" value="G3P_acylTferase_PlsY"/>
</dbReference>
<comment type="caution">
    <text evidence="11">The sequence shown here is derived from an EMBL/GenBank/DDBJ whole genome shotgun (WGS) entry which is preliminary data.</text>
</comment>
<comment type="pathway">
    <text evidence="10">Lipid metabolism; phospholipid metabolism.</text>
</comment>
<gene>
    <name evidence="10 11" type="primary">plsY</name>
    <name evidence="11" type="ORF">WFA24289_00016</name>
</gene>
<name>A0ABM8Z4P7_9LACO</name>
<dbReference type="EMBL" id="CAKKNS010000001">
    <property type="protein sequence ID" value="CAH0415722.1"/>
    <property type="molecule type" value="Genomic_DNA"/>
</dbReference>
<dbReference type="Pfam" id="PF02660">
    <property type="entry name" value="G3P_acyltransf"/>
    <property type="match status" value="1"/>
</dbReference>
<keyword evidence="5 10" id="KW-1133">Transmembrane helix</keyword>
<keyword evidence="7 10" id="KW-0472">Membrane</keyword>
<evidence type="ECO:0000313" key="11">
    <source>
        <dbReference type="EMBL" id="CAH0415722.1"/>
    </source>
</evidence>
<evidence type="ECO:0000256" key="2">
    <source>
        <dbReference type="ARBA" id="ARBA00022516"/>
    </source>
</evidence>
<dbReference type="GO" id="GO:0016746">
    <property type="term" value="F:acyltransferase activity"/>
    <property type="evidence" value="ECO:0007669"/>
    <property type="project" value="UniProtKB-KW"/>
</dbReference>
<keyword evidence="6 10" id="KW-0443">Lipid metabolism</keyword>
<keyword evidence="8 10" id="KW-0594">Phospholipid biosynthesis</keyword>
<keyword evidence="12" id="KW-1185">Reference proteome</keyword>
<organism evidence="11 12">
    <name type="scientific">Periweissella fabaria</name>
    <dbReference type="NCBI Taxonomy" id="546157"/>
    <lineage>
        <taxon>Bacteria</taxon>
        <taxon>Bacillati</taxon>
        <taxon>Bacillota</taxon>
        <taxon>Bacilli</taxon>
        <taxon>Lactobacillales</taxon>
        <taxon>Lactobacillaceae</taxon>
        <taxon>Periweissella</taxon>
    </lineage>
</organism>
<dbReference type="NCBIfam" id="TIGR00023">
    <property type="entry name" value="glycerol-3-phosphate 1-O-acyltransferase PlsY"/>
    <property type="match status" value="1"/>
</dbReference>
<keyword evidence="1 10" id="KW-1003">Cell membrane</keyword>
<keyword evidence="3 10" id="KW-0808">Transferase</keyword>
<dbReference type="Proteomes" id="UP000789707">
    <property type="component" value="Unassembled WGS sequence"/>
</dbReference>
<feature type="transmembrane region" description="Helical" evidence="10">
    <location>
        <begin position="47"/>
        <end position="73"/>
    </location>
</feature>
<comment type="similarity">
    <text evidence="10">Belongs to the PlsY family.</text>
</comment>
<keyword evidence="11" id="KW-0012">Acyltransferase</keyword>